<organism evidence="3 4">
    <name type="scientific">Massilia mucilaginosa</name>
    <dbReference type="NCBI Taxonomy" id="2609282"/>
    <lineage>
        <taxon>Bacteria</taxon>
        <taxon>Pseudomonadati</taxon>
        <taxon>Pseudomonadota</taxon>
        <taxon>Betaproteobacteria</taxon>
        <taxon>Burkholderiales</taxon>
        <taxon>Oxalobacteraceae</taxon>
        <taxon>Telluria group</taxon>
        <taxon>Massilia</taxon>
    </lineage>
</organism>
<proteinExistence type="predicted"/>
<evidence type="ECO:0000256" key="1">
    <source>
        <dbReference type="SAM" id="MobiDB-lite"/>
    </source>
</evidence>
<dbReference type="InterPro" id="IPR011741">
    <property type="entry name" value="Phg_2220_C"/>
</dbReference>
<evidence type="ECO:0000313" key="4">
    <source>
        <dbReference type="Proteomes" id="UP000609726"/>
    </source>
</evidence>
<accession>A0ABX0P495</accession>
<dbReference type="EMBL" id="WHJH01000082">
    <property type="protein sequence ID" value="NHZ93635.1"/>
    <property type="molecule type" value="Genomic_DNA"/>
</dbReference>
<name>A0ABX0P495_9BURK</name>
<protein>
    <recommendedName>
        <fullName evidence="2">Phage conserved hypothetical protein C-terminal domain-containing protein</fullName>
    </recommendedName>
</protein>
<comment type="caution">
    <text evidence="3">The sequence shown here is derived from an EMBL/GenBank/DDBJ whole genome shotgun (WGS) entry which is preliminary data.</text>
</comment>
<sequence length="254" mass="27804">MRCIAMARIRTVKPEFWTSEQIAECSPTARLLFIGIWSFSDDHGIHPASVKRLKMEVFPSDVISDEDIQAMVDELEAAELLHSYQVAGKDYWQVTGWARHQKIDKPTYRHPQPGAPVGESAPAVHAPSPDVNSASAPREVGEASPSPRVRSLKESKGSKALSGSPDCLAILSHLNERAGRNYSPVRASLDLIGARLKEGATVAQCCAVVDAKVTEWATDPTMQKYLRPETLFNATKFAGYAGQLADATCVKDWE</sequence>
<dbReference type="Proteomes" id="UP000609726">
    <property type="component" value="Unassembled WGS sequence"/>
</dbReference>
<evidence type="ECO:0000259" key="2">
    <source>
        <dbReference type="Pfam" id="PF09524"/>
    </source>
</evidence>
<feature type="region of interest" description="Disordered" evidence="1">
    <location>
        <begin position="105"/>
        <end position="162"/>
    </location>
</feature>
<keyword evidence="4" id="KW-1185">Reference proteome</keyword>
<gene>
    <name evidence="3" type="ORF">F2P45_32245</name>
</gene>
<reference evidence="3 4" key="1">
    <citation type="submission" date="2019-10" db="EMBL/GenBank/DDBJ databases">
        <title>Taxonomy of Antarctic Massilia spp.: description of Massilia rubra sp. nov., Massilia aquatica sp. nov., Massilia mucilaginosa sp. nov., Massilia frigida sp. nov. isolated from streams, lakes and regoliths.</title>
        <authorList>
            <person name="Holochova P."/>
            <person name="Sedlacek I."/>
            <person name="Kralova S."/>
            <person name="Maslanova I."/>
            <person name="Busse H.-J."/>
            <person name="Stankova E."/>
            <person name="Vrbovska V."/>
            <person name="Kovarovic V."/>
            <person name="Bartak M."/>
            <person name="Svec P."/>
            <person name="Pantucek R."/>
        </authorList>
    </citation>
    <scope>NUCLEOTIDE SEQUENCE [LARGE SCALE GENOMIC DNA]</scope>
    <source>
        <strain evidence="3 4">CCM 8733</strain>
    </source>
</reference>
<feature type="domain" description="Phage conserved hypothetical protein C-terminal" evidence="2">
    <location>
        <begin position="170"/>
        <end position="240"/>
    </location>
</feature>
<evidence type="ECO:0000313" key="3">
    <source>
        <dbReference type="EMBL" id="NHZ93635.1"/>
    </source>
</evidence>
<dbReference type="Pfam" id="PF09524">
    <property type="entry name" value="Phg_2220_C"/>
    <property type="match status" value="1"/>
</dbReference>